<dbReference type="PANTHER" id="PTHR30146">
    <property type="entry name" value="LACI-RELATED TRANSCRIPTIONAL REPRESSOR"/>
    <property type="match status" value="1"/>
</dbReference>
<dbReference type="CDD" id="cd06267">
    <property type="entry name" value="PBP1_LacI_sugar_binding-like"/>
    <property type="match status" value="1"/>
</dbReference>
<evidence type="ECO:0000313" key="6">
    <source>
        <dbReference type="Proteomes" id="UP000675781"/>
    </source>
</evidence>
<proteinExistence type="predicted"/>
<accession>A0A941IMX4</accession>
<gene>
    <name evidence="5" type="ORF">KDL01_15705</name>
</gene>
<name>A0A941IMX4_9ACTN</name>
<reference evidence="5" key="1">
    <citation type="submission" date="2021-04" db="EMBL/GenBank/DDBJ databases">
        <title>Genome based classification of Actinospica acidithermotolerans sp. nov., an actinobacterium isolated from an Indonesian hot spring.</title>
        <authorList>
            <person name="Kusuma A.B."/>
            <person name="Putra K.E."/>
            <person name="Nafisah S."/>
            <person name="Loh J."/>
            <person name="Nouioui I."/>
            <person name="Goodfellow M."/>
        </authorList>
    </citation>
    <scope>NUCLEOTIDE SEQUENCE</scope>
    <source>
        <strain evidence="5">CSCA 57</strain>
    </source>
</reference>
<evidence type="ECO:0000256" key="2">
    <source>
        <dbReference type="ARBA" id="ARBA00023125"/>
    </source>
</evidence>
<keyword evidence="6" id="KW-1185">Reference proteome</keyword>
<dbReference type="Gene3D" id="3.40.50.2300">
    <property type="match status" value="2"/>
</dbReference>
<protein>
    <submittedName>
        <fullName evidence="5">LacI family DNA-binding transcriptional regulator</fullName>
    </submittedName>
</protein>
<dbReference type="InterPro" id="IPR046335">
    <property type="entry name" value="LacI/GalR-like_sensor"/>
</dbReference>
<dbReference type="SMART" id="SM00354">
    <property type="entry name" value="HTH_LACI"/>
    <property type="match status" value="1"/>
</dbReference>
<dbReference type="Gene3D" id="1.10.260.40">
    <property type="entry name" value="lambda repressor-like DNA-binding domains"/>
    <property type="match status" value="1"/>
</dbReference>
<dbReference type="InterPro" id="IPR010982">
    <property type="entry name" value="Lambda_DNA-bd_dom_sf"/>
</dbReference>
<dbReference type="PROSITE" id="PS50932">
    <property type="entry name" value="HTH_LACI_2"/>
    <property type="match status" value="1"/>
</dbReference>
<dbReference type="GO" id="GO:0000976">
    <property type="term" value="F:transcription cis-regulatory region binding"/>
    <property type="evidence" value="ECO:0007669"/>
    <property type="project" value="TreeGrafter"/>
</dbReference>
<dbReference type="RefSeq" id="WP_212529239.1">
    <property type="nucleotide sequence ID" value="NZ_JAGSOG010000068.1"/>
</dbReference>
<keyword evidence="3" id="KW-0804">Transcription</keyword>
<evidence type="ECO:0000313" key="5">
    <source>
        <dbReference type="EMBL" id="MBR7834720.1"/>
    </source>
</evidence>
<evidence type="ECO:0000259" key="4">
    <source>
        <dbReference type="PROSITE" id="PS50932"/>
    </source>
</evidence>
<sequence>MGAQGRERAKRPTIADIARRAGVTKAAVSFALNDQPGVSTATRERIMRIAGELGWQPNSAARALSDGRAGALGLVVDRPAGFLGVEPWFMQLIAGIQGVLAERQTPLLFTVAEHRDAELELYRSWWARRRVDGVFLVDLRIEDPRPGALRALGLPGVVVGDPDGAGGLAAVWTDDAAGARLAVRHLAELGHRRIARVTGMADLWHTRARTGEFLAVAAAAGIEARCELADYTAAGGAEATHRLLSGGDPPTAIIYDNDLMAVSGLGAAQRLGVHVPGDLSIVAWDDSVLCSLVHPALTALTHDVLGYGAHAARVLLGVLEGGGGPGDGGGEGERTGVSEG</sequence>
<dbReference type="GO" id="GO:0003700">
    <property type="term" value="F:DNA-binding transcription factor activity"/>
    <property type="evidence" value="ECO:0007669"/>
    <property type="project" value="TreeGrafter"/>
</dbReference>
<dbReference type="InterPro" id="IPR028082">
    <property type="entry name" value="Peripla_BP_I"/>
</dbReference>
<dbReference type="Proteomes" id="UP000675781">
    <property type="component" value="Unassembled WGS sequence"/>
</dbReference>
<evidence type="ECO:0000256" key="3">
    <source>
        <dbReference type="ARBA" id="ARBA00023163"/>
    </source>
</evidence>
<keyword evidence="2 5" id="KW-0238">DNA-binding</keyword>
<organism evidence="5 6">
    <name type="scientific">Actinospica durhamensis</name>
    <dbReference type="NCBI Taxonomy" id="1508375"/>
    <lineage>
        <taxon>Bacteria</taxon>
        <taxon>Bacillati</taxon>
        <taxon>Actinomycetota</taxon>
        <taxon>Actinomycetes</taxon>
        <taxon>Catenulisporales</taxon>
        <taxon>Actinospicaceae</taxon>
        <taxon>Actinospica</taxon>
    </lineage>
</organism>
<keyword evidence="1" id="KW-0805">Transcription regulation</keyword>
<dbReference type="CDD" id="cd01392">
    <property type="entry name" value="HTH_LacI"/>
    <property type="match status" value="1"/>
</dbReference>
<dbReference type="AlphaFoldDB" id="A0A941IMX4"/>
<dbReference type="PROSITE" id="PS00356">
    <property type="entry name" value="HTH_LACI_1"/>
    <property type="match status" value="1"/>
</dbReference>
<dbReference type="Pfam" id="PF00356">
    <property type="entry name" value="LacI"/>
    <property type="match status" value="1"/>
</dbReference>
<dbReference type="SUPFAM" id="SSF47413">
    <property type="entry name" value="lambda repressor-like DNA-binding domains"/>
    <property type="match status" value="1"/>
</dbReference>
<dbReference type="Pfam" id="PF13377">
    <property type="entry name" value="Peripla_BP_3"/>
    <property type="match status" value="1"/>
</dbReference>
<feature type="domain" description="HTH lacI-type" evidence="4">
    <location>
        <begin position="12"/>
        <end position="66"/>
    </location>
</feature>
<dbReference type="EMBL" id="JAGSOG010000068">
    <property type="protein sequence ID" value="MBR7834720.1"/>
    <property type="molecule type" value="Genomic_DNA"/>
</dbReference>
<dbReference type="PANTHER" id="PTHR30146:SF155">
    <property type="entry name" value="ALANINE RACEMASE"/>
    <property type="match status" value="1"/>
</dbReference>
<evidence type="ECO:0000256" key="1">
    <source>
        <dbReference type="ARBA" id="ARBA00023015"/>
    </source>
</evidence>
<dbReference type="InterPro" id="IPR000843">
    <property type="entry name" value="HTH_LacI"/>
</dbReference>
<dbReference type="SUPFAM" id="SSF53822">
    <property type="entry name" value="Periplasmic binding protein-like I"/>
    <property type="match status" value="1"/>
</dbReference>
<feature type="non-terminal residue" evidence="5">
    <location>
        <position position="340"/>
    </location>
</feature>
<comment type="caution">
    <text evidence="5">The sequence shown here is derived from an EMBL/GenBank/DDBJ whole genome shotgun (WGS) entry which is preliminary data.</text>
</comment>